<dbReference type="GO" id="GO:0005524">
    <property type="term" value="F:ATP binding"/>
    <property type="evidence" value="ECO:0007669"/>
    <property type="project" value="UniProtKB-KW"/>
</dbReference>
<dbReference type="Proteomes" id="UP000008983">
    <property type="component" value="Unassembled WGS sequence"/>
</dbReference>
<evidence type="ECO:0000313" key="9">
    <source>
        <dbReference type="Proteomes" id="UP000008983"/>
    </source>
</evidence>
<dbReference type="eggNOG" id="KOG0595">
    <property type="taxonomic scope" value="Eukaryota"/>
</dbReference>
<dbReference type="SMART" id="SM00220">
    <property type="entry name" value="S_TKc"/>
    <property type="match status" value="1"/>
</dbReference>
<dbReference type="RefSeq" id="XP_004036417.1">
    <property type="nucleotide sequence ID" value="XM_004036369.1"/>
</dbReference>
<evidence type="ECO:0000256" key="2">
    <source>
        <dbReference type="ARBA" id="ARBA00022679"/>
    </source>
</evidence>
<gene>
    <name evidence="8" type="ORF">IMG5_083090</name>
</gene>
<proteinExistence type="predicted"/>
<comment type="subunit">
    <text evidence="1">Monomer.</text>
</comment>
<dbReference type="Pfam" id="PF00069">
    <property type="entry name" value="Pkinase"/>
    <property type="match status" value="1"/>
</dbReference>
<dbReference type="InterPro" id="IPR008271">
    <property type="entry name" value="Ser/Thr_kinase_AS"/>
</dbReference>
<dbReference type="CDD" id="cd00180">
    <property type="entry name" value="PKc"/>
    <property type="match status" value="1"/>
</dbReference>
<feature type="coiled-coil region" evidence="6">
    <location>
        <begin position="294"/>
        <end position="328"/>
    </location>
</feature>
<dbReference type="PROSITE" id="PS50011">
    <property type="entry name" value="PROTEIN_KINASE_DOM"/>
    <property type="match status" value="1"/>
</dbReference>
<name>G0QQR0_ICHMU</name>
<dbReference type="GO" id="GO:0004715">
    <property type="term" value="F:non-membrane spanning protein tyrosine kinase activity"/>
    <property type="evidence" value="ECO:0007669"/>
    <property type="project" value="UniProtKB-EC"/>
</dbReference>
<dbReference type="InterPro" id="IPR011009">
    <property type="entry name" value="Kinase-like_dom_sf"/>
</dbReference>
<dbReference type="GO" id="GO:0000407">
    <property type="term" value="C:phagophore assembly site"/>
    <property type="evidence" value="ECO:0007669"/>
    <property type="project" value="TreeGrafter"/>
</dbReference>
<dbReference type="AlphaFoldDB" id="G0QQR0"/>
<protein>
    <submittedName>
        <fullName evidence="8">Protein kinase domain protein</fullName>
        <ecNumber evidence="8">2.7.10.2</ecNumber>
    </submittedName>
</protein>
<keyword evidence="5" id="KW-0067">ATP-binding</keyword>
<dbReference type="InterPro" id="IPR045269">
    <property type="entry name" value="Atg1-like"/>
</dbReference>
<dbReference type="GO" id="GO:0010506">
    <property type="term" value="P:regulation of autophagy"/>
    <property type="evidence" value="ECO:0007669"/>
    <property type="project" value="InterPro"/>
</dbReference>
<dbReference type="SUPFAM" id="SSF56112">
    <property type="entry name" value="Protein kinase-like (PK-like)"/>
    <property type="match status" value="1"/>
</dbReference>
<dbReference type="GO" id="GO:0016020">
    <property type="term" value="C:membrane"/>
    <property type="evidence" value="ECO:0007669"/>
    <property type="project" value="TreeGrafter"/>
</dbReference>
<organism evidence="8 9">
    <name type="scientific">Ichthyophthirius multifiliis</name>
    <name type="common">White spot disease agent</name>
    <name type="synonym">Ich</name>
    <dbReference type="NCBI Taxonomy" id="5932"/>
    <lineage>
        <taxon>Eukaryota</taxon>
        <taxon>Sar</taxon>
        <taxon>Alveolata</taxon>
        <taxon>Ciliophora</taxon>
        <taxon>Intramacronucleata</taxon>
        <taxon>Oligohymenophorea</taxon>
        <taxon>Hymenostomatida</taxon>
        <taxon>Ophryoglenina</taxon>
        <taxon>Ichthyophthirius</taxon>
    </lineage>
</organism>
<dbReference type="EC" id="2.7.10.2" evidence="8"/>
<dbReference type="GO" id="GO:0000045">
    <property type="term" value="P:autophagosome assembly"/>
    <property type="evidence" value="ECO:0007669"/>
    <property type="project" value="TreeGrafter"/>
</dbReference>
<dbReference type="GeneID" id="14908597"/>
<reference evidence="8 9" key="1">
    <citation type="submission" date="2011-07" db="EMBL/GenBank/DDBJ databases">
        <authorList>
            <person name="Coyne R."/>
            <person name="Brami D."/>
            <person name="Johnson J."/>
            <person name="Hostetler J."/>
            <person name="Hannick L."/>
            <person name="Clark T."/>
            <person name="Cassidy-Hanley D."/>
            <person name="Inman J."/>
        </authorList>
    </citation>
    <scope>NUCLEOTIDE SEQUENCE [LARGE SCALE GENOMIC DNA]</scope>
    <source>
        <strain evidence="8 9">G5</strain>
    </source>
</reference>
<evidence type="ECO:0000256" key="6">
    <source>
        <dbReference type="SAM" id="Coils"/>
    </source>
</evidence>
<dbReference type="PANTHER" id="PTHR24348:SF22">
    <property type="entry name" value="NON-SPECIFIC SERINE_THREONINE PROTEIN KINASE"/>
    <property type="match status" value="1"/>
</dbReference>
<dbReference type="STRING" id="857967.G0QQR0"/>
<evidence type="ECO:0000256" key="5">
    <source>
        <dbReference type="ARBA" id="ARBA00022840"/>
    </source>
</evidence>
<dbReference type="OMA" id="NEEFMYL"/>
<feature type="domain" description="Protein kinase" evidence="7">
    <location>
        <begin position="25"/>
        <end position="287"/>
    </location>
</feature>
<dbReference type="PANTHER" id="PTHR24348">
    <property type="entry name" value="SERINE/THREONINE-PROTEIN KINASE UNC-51-RELATED"/>
    <property type="match status" value="1"/>
</dbReference>
<evidence type="ECO:0000259" key="7">
    <source>
        <dbReference type="PROSITE" id="PS50011"/>
    </source>
</evidence>
<dbReference type="Gene3D" id="1.10.510.10">
    <property type="entry name" value="Transferase(Phosphotransferase) domain 1"/>
    <property type="match status" value="1"/>
</dbReference>
<keyword evidence="6" id="KW-0175">Coiled coil</keyword>
<dbReference type="PROSITE" id="PS00108">
    <property type="entry name" value="PROTEIN_KINASE_ST"/>
    <property type="match status" value="1"/>
</dbReference>
<dbReference type="OrthoDB" id="1405469at2759"/>
<keyword evidence="4 8" id="KW-0418">Kinase</keyword>
<dbReference type="GO" id="GO:0005829">
    <property type="term" value="C:cytosol"/>
    <property type="evidence" value="ECO:0007669"/>
    <property type="project" value="TreeGrafter"/>
</dbReference>
<dbReference type="FunFam" id="1.10.510.10:FF:000571">
    <property type="entry name" value="Maternal embryonic leucine zipper kinase"/>
    <property type="match status" value="1"/>
</dbReference>
<dbReference type="InParanoid" id="G0QQR0"/>
<evidence type="ECO:0000313" key="8">
    <source>
        <dbReference type="EMBL" id="EGR32431.1"/>
    </source>
</evidence>
<keyword evidence="2 8" id="KW-0808">Transferase</keyword>
<dbReference type="GO" id="GO:0004674">
    <property type="term" value="F:protein serine/threonine kinase activity"/>
    <property type="evidence" value="ECO:0007669"/>
    <property type="project" value="InterPro"/>
</dbReference>
<keyword evidence="3" id="KW-0547">Nucleotide-binding</keyword>
<evidence type="ECO:0000256" key="1">
    <source>
        <dbReference type="ARBA" id="ARBA00011245"/>
    </source>
</evidence>
<evidence type="ECO:0000256" key="4">
    <source>
        <dbReference type="ARBA" id="ARBA00022777"/>
    </source>
</evidence>
<evidence type="ECO:0000256" key="3">
    <source>
        <dbReference type="ARBA" id="ARBA00022741"/>
    </source>
</evidence>
<dbReference type="GO" id="GO:0005776">
    <property type="term" value="C:autophagosome"/>
    <property type="evidence" value="ECO:0007669"/>
    <property type="project" value="TreeGrafter"/>
</dbReference>
<sequence>MDSQKKQQKNKQSQQRLLQLDQYFIELDNIKGSGSCGRVYMGFQTKNQKKIVIKCILLSAKNEITDSILTEINLLRKLQHQNIVKFIDAKKTKDAMYLMLEFCNEGTLEDYINAYNLNEEQIQDLFKQICSAFKYLYDNDVLHGDVKPSNILLHNGQCKLADFGVSKNVYRNQENITHRGTQKYMAPQIINGNSYTSKCDIWSLGVTLYFMFFKEVPWENISNDATFRSTILSFNFQEFIKQNTLSRKLSDFSINLLNQMIVVNEDQRISWPDLFDLVLDKCQNENFDNNNNIFESINCEENELNIEIEDIEQNANLANQKHFDYNEKILKGKEARNKLEMEIQKADFFAKIAKQLEEQKREKENIPNDLYIKCSFLLWKRAFSLFNYLVELVSFDNVNKAGILEINKQKWETYITSNDWKYELKRQRKVIFQKKQDCQKMYSKFIDEMDSALKNMPDFNLIDRGNAYNFKVFEENENLIQAFNDNFIQLFNNFYKEINEVRKQQGILNFQIIKKETGINLLFMYDLIGVLCFRNIQDCQIINKLNKYYEDKLECDQNEIIYRIDLMHNYWIDQSNVDKQL</sequence>
<keyword evidence="9" id="KW-1185">Reference proteome</keyword>
<accession>G0QQR0</accession>
<dbReference type="EMBL" id="GL983673">
    <property type="protein sequence ID" value="EGR32431.1"/>
    <property type="molecule type" value="Genomic_DNA"/>
</dbReference>
<dbReference type="InterPro" id="IPR000719">
    <property type="entry name" value="Prot_kinase_dom"/>
</dbReference>